<dbReference type="Pfam" id="PF12146">
    <property type="entry name" value="Hydrolase_4"/>
    <property type="match status" value="1"/>
</dbReference>
<dbReference type="GO" id="GO:0052689">
    <property type="term" value="F:carboxylic ester hydrolase activity"/>
    <property type="evidence" value="ECO:0007669"/>
    <property type="project" value="UniProtKB-ARBA"/>
</dbReference>
<dbReference type="InterPro" id="IPR029058">
    <property type="entry name" value="AB_hydrolase_fold"/>
</dbReference>
<dbReference type="AlphaFoldDB" id="A0A1W9KZY8"/>
<accession>A0A1W9KZY8</accession>
<keyword evidence="1" id="KW-0378">Hydrolase</keyword>
<dbReference type="PANTHER" id="PTHR22946">
    <property type="entry name" value="DIENELACTONE HYDROLASE DOMAIN-CONTAINING PROTEIN-RELATED"/>
    <property type="match status" value="1"/>
</dbReference>
<dbReference type="PANTHER" id="PTHR22946:SF9">
    <property type="entry name" value="POLYKETIDE TRANSFERASE AF380"/>
    <property type="match status" value="1"/>
</dbReference>
<dbReference type="Proteomes" id="UP000192505">
    <property type="component" value="Unassembled WGS sequence"/>
</dbReference>
<evidence type="ECO:0000313" key="4">
    <source>
        <dbReference type="Proteomes" id="UP000192505"/>
    </source>
</evidence>
<evidence type="ECO:0000313" key="3">
    <source>
        <dbReference type="EMBL" id="OQW90307.1"/>
    </source>
</evidence>
<dbReference type="Gene3D" id="3.40.50.1820">
    <property type="entry name" value="alpha/beta hydrolase"/>
    <property type="match status" value="1"/>
</dbReference>
<dbReference type="SUPFAM" id="SSF53474">
    <property type="entry name" value="alpha/beta-Hydrolases"/>
    <property type="match status" value="1"/>
</dbReference>
<dbReference type="GO" id="GO:0004177">
    <property type="term" value="F:aminopeptidase activity"/>
    <property type="evidence" value="ECO:0007669"/>
    <property type="project" value="UniProtKB-KW"/>
</dbReference>
<dbReference type="InterPro" id="IPR022742">
    <property type="entry name" value="Hydrolase_4"/>
</dbReference>
<reference evidence="3 4" key="1">
    <citation type="submission" date="2017-01" db="EMBL/GenBank/DDBJ databases">
        <title>Novel large sulfur bacteria in the metagenomes of groundwater-fed chemosynthetic microbial mats in the Lake Huron basin.</title>
        <authorList>
            <person name="Sharrar A.M."/>
            <person name="Flood B.E."/>
            <person name="Bailey J.V."/>
            <person name="Jones D.S."/>
            <person name="Biddanda B."/>
            <person name="Ruberg S.A."/>
            <person name="Marcus D.N."/>
            <person name="Dick G.J."/>
        </authorList>
    </citation>
    <scope>NUCLEOTIDE SEQUENCE [LARGE SCALE GENOMIC DNA]</scope>
    <source>
        <strain evidence="3">A7</strain>
    </source>
</reference>
<keyword evidence="3" id="KW-0031">Aminopeptidase</keyword>
<sequence>MLGVNALILYGLRAPRLAYAEAPSGRFGVAAEVHLPTRNDKTLTGWFVAATSQAATPAVVVMHGWGANASLMQGCLEPLHAAGLAVLLLDARCHGRSDGESFTSLPRFAEDIEAGLMWLQRQPQVDPKRLAVIGHSVGAGAALLAATRRSEVQAVVSISAFAHPHEVMLRYLASYCIPYPVVGWYVLKHVQQVIGARFDAIAPLHSISQVNCPVLLVHGREDEMVPLDDARRLNAAGPVGRVRLLEVAGRHDLSTALDEHLPEITDFLHQALQKDVARAKVGVSA</sequence>
<keyword evidence="3" id="KW-0645">Protease</keyword>
<evidence type="ECO:0000259" key="2">
    <source>
        <dbReference type="Pfam" id="PF12146"/>
    </source>
</evidence>
<dbReference type="EMBL" id="MTEI01000001">
    <property type="protein sequence ID" value="OQW90307.1"/>
    <property type="molecule type" value="Genomic_DNA"/>
</dbReference>
<evidence type="ECO:0000256" key="1">
    <source>
        <dbReference type="ARBA" id="ARBA00022801"/>
    </source>
</evidence>
<protein>
    <submittedName>
        <fullName evidence="3">Dipeptidyl aminopeptidase</fullName>
    </submittedName>
</protein>
<comment type="caution">
    <text evidence="3">The sequence shown here is derived from an EMBL/GenBank/DDBJ whole genome shotgun (WGS) entry which is preliminary data.</text>
</comment>
<gene>
    <name evidence="3" type="ORF">BWK72_02475</name>
</gene>
<organism evidence="3 4">
    <name type="scientific">Rhodoferax ferrireducens</name>
    <dbReference type="NCBI Taxonomy" id="192843"/>
    <lineage>
        <taxon>Bacteria</taxon>
        <taxon>Pseudomonadati</taxon>
        <taxon>Pseudomonadota</taxon>
        <taxon>Betaproteobacteria</taxon>
        <taxon>Burkholderiales</taxon>
        <taxon>Comamonadaceae</taxon>
        <taxon>Rhodoferax</taxon>
    </lineage>
</organism>
<feature type="domain" description="Serine aminopeptidase S33" evidence="2">
    <location>
        <begin position="56"/>
        <end position="168"/>
    </location>
</feature>
<name>A0A1W9KZY8_9BURK</name>
<proteinExistence type="predicted"/>
<dbReference type="InterPro" id="IPR050261">
    <property type="entry name" value="FrsA_esterase"/>
</dbReference>